<sequence length="152" mass="17363">MSDKNNEPKNNSNIPILNGLNYSEWYRRTRIYLKSKDLLDVCLRQVPADATPAAVNKWNKSSCEAVSFISSKIDPSVFIEVMDDDTMEDSNLLWERINEQYASKSAINQGRAFMDWVAIAYKGNLDDFIKKCRKALVYLAFVNINIPSDVLS</sequence>
<dbReference type="OrthoDB" id="2513437at2759"/>
<dbReference type="AlphaFoldDB" id="A0A9Q3FF13"/>
<evidence type="ECO:0000313" key="1">
    <source>
        <dbReference type="EMBL" id="MBW0535742.1"/>
    </source>
</evidence>
<keyword evidence="2" id="KW-1185">Reference proteome</keyword>
<proteinExistence type="predicted"/>
<protein>
    <recommendedName>
        <fullName evidence="3">DUF4219 domain-containing protein</fullName>
    </recommendedName>
</protein>
<comment type="caution">
    <text evidence="1">The sequence shown here is derived from an EMBL/GenBank/DDBJ whole genome shotgun (WGS) entry which is preliminary data.</text>
</comment>
<dbReference type="EMBL" id="AVOT02040514">
    <property type="protein sequence ID" value="MBW0535742.1"/>
    <property type="molecule type" value="Genomic_DNA"/>
</dbReference>
<organism evidence="1 2">
    <name type="scientific">Austropuccinia psidii MF-1</name>
    <dbReference type="NCBI Taxonomy" id="1389203"/>
    <lineage>
        <taxon>Eukaryota</taxon>
        <taxon>Fungi</taxon>
        <taxon>Dikarya</taxon>
        <taxon>Basidiomycota</taxon>
        <taxon>Pucciniomycotina</taxon>
        <taxon>Pucciniomycetes</taxon>
        <taxon>Pucciniales</taxon>
        <taxon>Sphaerophragmiaceae</taxon>
        <taxon>Austropuccinia</taxon>
    </lineage>
</organism>
<gene>
    <name evidence="1" type="ORF">O181_075457</name>
</gene>
<evidence type="ECO:0008006" key="3">
    <source>
        <dbReference type="Google" id="ProtNLM"/>
    </source>
</evidence>
<dbReference type="Proteomes" id="UP000765509">
    <property type="component" value="Unassembled WGS sequence"/>
</dbReference>
<accession>A0A9Q3FF13</accession>
<name>A0A9Q3FF13_9BASI</name>
<evidence type="ECO:0000313" key="2">
    <source>
        <dbReference type="Proteomes" id="UP000765509"/>
    </source>
</evidence>
<reference evidence="1" key="1">
    <citation type="submission" date="2021-03" db="EMBL/GenBank/DDBJ databases">
        <title>Draft genome sequence of rust myrtle Austropuccinia psidii MF-1, a brazilian biotype.</title>
        <authorList>
            <person name="Quecine M.C."/>
            <person name="Pachon D.M.R."/>
            <person name="Bonatelli M.L."/>
            <person name="Correr F.H."/>
            <person name="Franceschini L.M."/>
            <person name="Leite T.F."/>
            <person name="Margarido G.R.A."/>
            <person name="Almeida C.A."/>
            <person name="Ferrarezi J.A."/>
            <person name="Labate C.A."/>
        </authorList>
    </citation>
    <scope>NUCLEOTIDE SEQUENCE</scope>
    <source>
        <strain evidence="1">MF-1</strain>
    </source>
</reference>